<keyword evidence="3" id="KW-1185">Reference proteome</keyword>
<protein>
    <submittedName>
        <fullName evidence="2">PAS domain-containing protein</fullName>
    </submittedName>
</protein>
<reference evidence="2 3" key="1">
    <citation type="submission" date="2018-08" db="EMBL/GenBank/DDBJ databases">
        <title>Complete genome sequencing of Blastochloris tepida GI.</title>
        <authorList>
            <person name="Tsukatani Y."/>
            <person name="Mori H."/>
        </authorList>
    </citation>
    <scope>NUCLEOTIDE SEQUENCE [LARGE SCALE GENOMIC DNA]</scope>
    <source>
        <strain evidence="2 3">GI</strain>
    </source>
</reference>
<evidence type="ECO:0000313" key="2">
    <source>
        <dbReference type="EMBL" id="BBF93133.1"/>
    </source>
</evidence>
<dbReference type="KEGG" id="blag:BLTE_18180"/>
<dbReference type="InterPro" id="IPR009922">
    <property type="entry name" value="DUF1457"/>
</dbReference>
<dbReference type="EMBL" id="AP018907">
    <property type="protein sequence ID" value="BBF93133.1"/>
    <property type="molecule type" value="Genomic_DNA"/>
</dbReference>
<organism evidence="2 3">
    <name type="scientific">Blastochloris tepida</name>
    <dbReference type="NCBI Taxonomy" id="2233851"/>
    <lineage>
        <taxon>Bacteria</taxon>
        <taxon>Pseudomonadati</taxon>
        <taxon>Pseudomonadota</taxon>
        <taxon>Alphaproteobacteria</taxon>
        <taxon>Hyphomicrobiales</taxon>
        <taxon>Blastochloridaceae</taxon>
        <taxon>Blastochloris</taxon>
    </lineage>
</organism>
<dbReference type="PIRSF" id="PIRSF031878">
    <property type="entry name" value="UCP031878"/>
    <property type="match status" value="1"/>
</dbReference>
<proteinExistence type="predicted"/>
<name>A0A348G0Q0_9HYPH</name>
<accession>A0A348G0Q0</accession>
<dbReference type="RefSeq" id="WP_126399520.1">
    <property type="nucleotide sequence ID" value="NZ_AP018907.1"/>
</dbReference>
<gene>
    <name evidence="2" type="ORF">BLTE_18180</name>
</gene>
<feature type="region of interest" description="Disordered" evidence="1">
    <location>
        <begin position="164"/>
        <end position="192"/>
    </location>
</feature>
<evidence type="ECO:0000313" key="3">
    <source>
        <dbReference type="Proteomes" id="UP000266934"/>
    </source>
</evidence>
<feature type="compositionally biased region" description="Basic and acidic residues" evidence="1">
    <location>
        <begin position="172"/>
        <end position="184"/>
    </location>
</feature>
<dbReference type="Pfam" id="PF07310">
    <property type="entry name" value="PAS_5"/>
    <property type="match status" value="1"/>
</dbReference>
<dbReference type="Proteomes" id="UP000266934">
    <property type="component" value="Chromosome"/>
</dbReference>
<evidence type="ECO:0000256" key="1">
    <source>
        <dbReference type="SAM" id="MobiDB-lite"/>
    </source>
</evidence>
<dbReference type="AlphaFoldDB" id="A0A348G0Q0"/>
<dbReference type="OrthoDB" id="8480244at2"/>
<sequence length="207" mass="22433">MKHPILRDLFAEWTRLKGNGRAPERAMLSPAAIPGVLPDAVVLAFDPAAGHPVRVAGSRVCALFGRELRGHGLVALFEPAERAAAAALVEGIADAQLPALAALVGRSASHGELDLQLLLLPLRVDGETHERLLGGLVGTALPWWLARDPVRSLRIRSLRNLQDPRSLQSPREMQDPHDLRHPREAGAAPARSLANFMNAPQRKLTRC</sequence>